<dbReference type="Proteomes" id="UP000681722">
    <property type="component" value="Unassembled WGS sequence"/>
</dbReference>
<evidence type="ECO:0000313" key="3">
    <source>
        <dbReference type="Proteomes" id="UP000663829"/>
    </source>
</evidence>
<proteinExistence type="predicted"/>
<dbReference type="Proteomes" id="UP000663829">
    <property type="component" value="Unassembled WGS sequence"/>
</dbReference>
<organism evidence="1 3">
    <name type="scientific">Didymodactylos carnosus</name>
    <dbReference type="NCBI Taxonomy" id="1234261"/>
    <lineage>
        <taxon>Eukaryota</taxon>
        <taxon>Metazoa</taxon>
        <taxon>Spiralia</taxon>
        <taxon>Gnathifera</taxon>
        <taxon>Rotifera</taxon>
        <taxon>Eurotatoria</taxon>
        <taxon>Bdelloidea</taxon>
        <taxon>Philodinida</taxon>
        <taxon>Philodinidae</taxon>
        <taxon>Didymodactylos</taxon>
    </lineage>
</organism>
<accession>A0A815YE62</accession>
<reference evidence="1" key="1">
    <citation type="submission" date="2021-02" db="EMBL/GenBank/DDBJ databases">
        <authorList>
            <person name="Nowell W R."/>
        </authorList>
    </citation>
    <scope>NUCLEOTIDE SEQUENCE</scope>
</reference>
<dbReference type="EMBL" id="CAJNOQ010029768">
    <property type="protein sequence ID" value="CAF1570453.1"/>
    <property type="molecule type" value="Genomic_DNA"/>
</dbReference>
<comment type="caution">
    <text evidence="1">The sequence shown here is derived from an EMBL/GenBank/DDBJ whole genome shotgun (WGS) entry which is preliminary data.</text>
</comment>
<evidence type="ECO:0000313" key="2">
    <source>
        <dbReference type="EMBL" id="CAF4433732.1"/>
    </source>
</evidence>
<dbReference type="EMBL" id="CAJOBC010095597">
    <property type="protein sequence ID" value="CAF4433732.1"/>
    <property type="molecule type" value="Genomic_DNA"/>
</dbReference>
<gene>
    <name evidence="1" type="ORF">GPM918_LOCUS40363</name>
    <name evidence="2" type="ORF">SRO942_LOCUS41302</name>
</gene>
<evidence type="ECO:0000313" key="1">
    <source>
        <dbReference type="EMBL" id="CAF1570453.1"/>
    </source>
</evidence>
<sequence>MSLSRCRQLSQEQRSHAATYTLAMSEDNEPLVAAPYSAK</sequence>
<dbReference type="AlphaFoldDB" id="A0A815YE62"/>
<keyword evidence="3" id="KW-1185">Reference proteome</keyword>
<feature type="non-terminal residue" evidence="1">
    <location>
        <position position="39"/>
    </location>
</feature>
<protein>
    <submittedName>
        <fullName evidence="1">Uncharacterized protein</fullName>
    </submittedName>
</protein>
<name>A0A815YE62_9BILA</name>